<dbReference type="GeneID" id="2900135"/>
<dbReference type="EMBL" id="CR382135">
    <property type="protein sequence ID" value="CAG86077.2"/>
    <property type="molecule type" value="Genomic_DNA"/>
</dbReference>
<sequence length="530" mass="60054">MEDYERELLADLGSDFSDEEESENLNENNVESNTLQPIERISSQYTELKFEDKLRQLLNDEYNYSLQDRLDQVDITNVSDITQISKIFPIIPELQSHIEVYSRDDNCDYLDLLSSVNNENQSEEYSFILMVNELSQVINQEISLVHSFIKLQFKVVFSELETLVLNPVDYANIILLIKQDLSNIKRYESELMRIVSNEKVLVIIMSAMQHVKDQFVLNDQDFEMISKACRLVIDLNNVLNQLSEFISSKLSKFAPNVSAIVGPITTSQLLIASGSLRQLSLTASCNLPSLGVRDLSSQKTNKNVRQTGYLYHCELIKYLPPSIIRSAMRVLSGKVILAARIDLSQSCPSGSLGQKYLEEVTNKIEKLLTPPEAQGDKALPAPTEHKSKKRGGRRFRKMKERFQMSELRKAQNKMEFGKQEESVTDSFGEEVGLGMSRGGAGRLNIQANANTNAKMSKSLTNRLQSQKVSNNTFNDDFDSILLTNNANNSPTIVDNHTPNGSNKSKWFTGMVKRKREEDSTEPSDSKKLKF</sequence>
<dbReference type="GO" id="GO:0005687">
    <property type="term" value="C:U4 snRNP"/>
    <property type="evidence" value="ECO:0007669"/>
    <property type="project" value="TreeGrafter"/>
</dbReference>
<evidence type="ECO:0000259" key="10">
    <source>
        <dbReference type="PROSITE" id="PS51358"/>
    </source>
</evidence>
<gene>
    <name evidence="11" type="ordered locus">DEHA2C07744g</name>
</gene>
<dbReference type="PANTHER" id="PTHR13904">
    <property type="entry name" value="PRE-MRNA SPLICING FACTOR PRP31"/>
    <property type="match status" value="1"/>
</dbReference>
<evidence type="ECO:0000256" key="5">
    <source>
        <dbReference type="ARBA" id="ARBA00022884"/>
    </source>
</evidence>
<dbReference type="eggNOG" id="KOG2574">
    <property type="taxonomic scope" value="Eukaryota"/>
</dbReference>
<dbReference type="Gene3D" id="1.10.246.90">
    <property type="entry name" value="Nop domain"/>
    <property type="match status" value="1"/>
</dbReference>
<keyword evidence="4" id="KW-0747">Spliceosome</keyword>
<evidence type="ECO:0000313" key="11">
    <source>
        <dbReference type="EMBL" id="CAG86077.2"/>
    </source>
</evidence>
<keyword evidence="8" id="KW-0687">Ribonucleoprotein</keyword>
<dbReference type="InterPro" id="IPR002687">
    <property type="entry name" value="Nop_dom"/>
</dbReference>
<protein>
    <submittedName>
        <fullName evidence="11">DEHA2C07744p</fullName>
    </submittedName>
</protein>
<dbReference type="FunCoup" id="Q6BUV2">
    <property type="interactions" value="1252"/>
</dbReference>
<dbReference type="InterPro" id="IPR012976">
    <property type="entry name" value="NOSIC"/>
</dbReference>
<evidence type="ECO:0000256" key="4">
    <source>
        <dbReference type="ARBA" id="ARBA00022728"/>
    </source>
</evidence>
<organism evidence="11 12">
    <name type="scientific">Debaryomyces hansenii (strain ATCC 36239 / CBS 767 / BCRC 21394 / JCM 1990 / NBRC 0083 / IGC 2968)</name>
    <name type="common">Yeast</name>
    <name type="synonym">Torulaspora hansenii</name>
    <dbReference type="NCBI Taxonomy" id="284592"/>
    <lineage>
        <taxon>Eukaryota</taxon>
        <taxon>Fungi</taxon>
        <taxon>Dikarya</taxon>
        <taxon>Ascomycota</taxon>
        <taxon>Saccharomycotina</taxon>
        <taxon>Pichiomycetes</taxon>
        <taxon>Debaryomycetaceae</taxon>
        <taxon>Debaryomyces</taxon>
    </lineage>
</organism>
<evidence type="ECO:0000256" key="7">
    <source>
        <dbReference type="ARBA" id="ARBA00023242"/>
    </source>
</evidence>
<dbReference type="InterPro" id="IPR042239">
    <property type="entry name" value="Nop_C"/>
</dbReference>
<feature type="compositionally biased region" description="Basic residues" evidence="9">
    <location>
        <begin position="386"/>
        <end position="397"/>
    </location>
</feature>
<dbReference type="PROSITE" id="PS51358">
    <property type="entry name" value="NOP"/>
    <property type="match status" value="1"/>
</dbReference>
<comment type="subcellular location">
    <subcellularLocation>
        <location evidence="1">Nucleus</location>
    </subcellularLocation>
</comment>
<dbReference type="InterPro" id="IPR019175">
    <property type="entry name" value="Prp31_C"/>
</dbReference>
<feature type="domain" description="Nop" evidence="10">
    <location>
        <begin position="253"/>
        <end position="369"/>
    </location>
</feature>
<dbReference type="SUPFAM" id="SSF89124">
    <property type="entry name" value="Nop domain"/>
    <property type="match status" value="1"/>
</dbReference>
<keyword evidence="12" id="KW-1185">Reference proteome</keyword>
<comment type="similarity">
    <text evidence="2">Belongs to the PRP31 family.</text>
</comment>
<dbReference type="HOGENOM" id="CLU_026337_3_1_1"/>
<evidence type="ECO:0000256" key="3">
    <source>
        <dbReference type="ARBA" id="ARBA00022664"/>
    </source>
</evidence>
<keyword evidence="6" id="KW-0508">mRNA splicing</keyword>
<evidence type="ECO:0000256" key="6">
    <source>
        <dbReference type="ARBA" id="ARBA00023187"/>
    </source>
</evidence>
<keyword evidence="5" id="KW-0694">RNA-binding</keyword>
<dbReference type="GO" id="GO:0071011">
    <property type="term" value="C:precatalytic spliceosome"/>
    <property type="evidence" value="ECO:0007669"/>
    <property type="project" value="TreeGrafter"/>
</dbReference>
<evidence type="ECO:0000256" key="9">
    <source>
        <dbReference type="SAM" id="MobiDB-lite"/>
    </source>
</evidence>
<feature type="compositionally biased region" description="Polar residues" evidence="9">
    <location>
        <begin position="488"/>
        <end position="505"/>
    </location>
</feature>
<dbReference type="GO" id="GO:0000244">
    <property type="term" value="P:spliceosomal tri-snRNP complex assembly"/>
    <property type="evidence" value="ECO:0007669"/>
    <property type="project" value="InterPro"/>
</dbReference>
<feature type="region of interest" description="Disordered" evidence="9">
    <location>
        <begin position="370"/>
        <end position="397"/>
    </location>
</feature>
<dbReference type="RefSeq" id="XP_458017.2">
    <property type="nucleotide sequence ID" value="XM_458017.1"/>
</dbReference>
<dbReference type="InterPro" id="IPR027105">
    <property type="entry name" value="Prp31"/>
</dbReference>
<accession>Q6BUV2</accession>
<dbReference type="InterPro" id="IPR036070">
    <property type="entry name" value="Nop_dom_sf"/>
</dbReference>
<evidence type="ECO:0000256" key="8">
    <source>
        <dbReference type="ARBA" id="ARBA00023274"/>
    </source>
</evidence>
<dbReference type="PANTHER" id="PTHR13904:SF0">
    <property type="entry name" value="U4_U6 SMALL NUCLEAR RIBONUCLEOPROTEIN PRP31"/>
    <property type="match status" value="1"/>
</dbReference>
<dbReference type="OrthoDB" id="4771285at2759"/>
<dbReference type="GO" id="GO:0003723">
    <property type="term" value="F:RNA binding"/>
    <property type="evidence" value="ECO:0007669"/>
    <property type="project" value="UniProtKB-KW"/>
</dbReference>
<name>Q6BUV2_DEBHA</name>
<dbReference type="KEGG" id="dha:DEHA2C07744g"/>
<dbReference type="GO" id="GO:0046540">
    <property type="term" value="C:U4/U6 x U5 tri-snRNP complex"/>
    <property type="evidence" value="ECO:0007669"/>
    <property type="project" value="InterPro"/>
</dbReference>
<dbReference type="OMA" id="EMRRSAN"/>
<dbReference type="InParanoid" id="Q6BUV2"/>
<dbReference type="Proteomes" id="UP000000599">
    <property type="component" value="Chromosome C"/>
</dbReference>
<reference evidence="11 12" key="1">
    <citation type="journal article" date="2004" name="Nature">
        <title>Genome evolution in yeasts.</title>
        <authorList>
            <consortium name="Genolevures"/>
            <person name="Dujon B."/>
            <person name="Sherman D."/>
            <person name="Fischer G."/>
            <person name="Durrens P."/>
            <person name="Casaregola S."/>
            <person name="Lafontaine I."/>
            <person name="de Montigny J."/>
            <person name="Marck C."/>
            <person name="Neuveglise C."/>
            <person name="Talla E."/>
            <person name="Goffard N."/>
            <person name="Frangeul L."/>
            <person name="Aigle M."/>
            <person name="Anthouard V."/>
            <person name="Babour A."/>
            <person name="Barbe V."/>
            <person name="Barnay S."/>
            <person name="Blanchin S."/>
            <person name="Beckerich J.M."/>
            <person name="Beyne E."/>
            <person name="Bleykasten C."/>
            <person name="Boisrame A."/>
            <person name="Boyer J."/>
            <person name="Cattolico L."/>
            <person name="Confanioleri F."/>
            <person name="de Daruvar A."/>
            <person name="Despons L."/>
            <person name="Fabre E."/>
            <person name="Fairhead C."/>
            <person name="Ferry-Dumazet H."/>
            <person name="Groppi A."/>
            <person name="Hantraye F."/>
            <person name="Hennequin C."/>
            <person name="Jauniaux N."/>
            <person name="Joyet P."/>
            <person name="Kachouri R."/>
            <person name="Kerrest A."/>
            <person name="Koszul R."/>
            <person name="Lemaire M."/>
            <person name="Lesur I."/>
            <person name="Ma L."/>
            <person name="Muller H."/>
            <person name="Nicaud J.M."/>
            <person name="Nikolski M."/>
            <person name="Oztas S."/>
            <person name="Ozier-Kalogeropoulos O."/>
            <person name="Pellenz S."/>
            <person name="Potier S."/>
            <person name="Richard G.F."/>
            <person name="Straub M.L."/>
            <person name="Suleau A."/>
            <person name="Swennene D."/>
            <person name="Tekaia F."/>
            <person name="Wesolowski-Louvel M."/>
            <person name="Westhof E."/>
            <person name="Wirth B."/>
            <person name="Zeniou-Meyer M."/>
            <person name="Zivanovic I."/>
            <person name="Bolotin-Fukuhara M."/>
            <person name="Thierry A."/>
            <person name="Bouchier C."/>
            <person name="Caudron B."/>
            <person name="Scarpelli C."/>
            <person name="Gaillardin C."/>
            <person name="Weissenbach J."/>
            <person name="Wincker P."/>
            <person name="Souciet J.L."/>
        </authorList>
    </citation>
    <scope>NUCLEOTIDE SEQUENCE [LARGE SCALE GENOMIC DNA]</scope>
    <source>
        <strain evidence="12">ATCC 36239 / CBS 767 / BCRC 21394 / JCM 1990 / NBRC 0083 / IGC 2968</strain>
    </source>
</reference>
<dbReference type="AlphaFoldDB" id="Q6BUV2"/>
<dbReference type="SMART" id="SM00931">
    <property type="entry name" value="NOSIC"/>
    <property type="match status" value="1"/>
</dbReference>
<dbReference type="STRING" id="284592.Q6BUV2"/>
<evidence type="ECO:0000256" key="1">
    <source>
        <dbReference type="ARBA" id="ARBA00004123"/>
    </source>
</evidence>
<keyword evidence="7" id="KW-0539">Nucleus</keyword>
<feature type="region of interest" description="Disordered" evidence="9">
    <location>
        <begin position="488"/>
        <end position="530"/>
    </location>
</feature>
<dbReference type="Pfam" id="PF09785">
    <property type="entry name" value="Prp31_C"/>
    <property type="match status" value="1"/>
</dbReference>
<evidence type="ECO:0000256" key="2">
    <source>
        <dbReference type="ARBA" id="ARBA00005572"/>
    </source>
</evidence>
<feature type="region of interest" description="Disordered" evidence="9">
    <location>
        <begin position="1"/>
        <end position="31"/>
    </location>
</feature>
<proteinExistence type="inferred from homology"/>
<evidence type="ECO:0000313" key="12">
    <source>
        <dbReference type="Proteomes" id="UP000000599"/>
    </source>
</evidence>
<keyword evidence="3" id="KW-0507">mRNA processing</keyword>
<dbReference type="Pfam" id="PF01798">
    <property type="entry name" value="Nop"/>
    <property type="match status" value="1"/>
</dbReference>
<dbReference type="Gene3D" id="1.10.287.4070">
    <property type="match status" value="1"/>
</dbReference>